<evidence type="ECO:0000313" key="2">
    <source>
        <dbReference type="EMBL" id="SHM23256.1"/>
    </source>
</evidence>
<keyword evidence="1" id="KW-0472">Membrane</keyword>
<reference evidence="2 3" key="1">
    <citation type="submission" date="2016-11" db="EMBL/GenBank/DDBJ databases">
        <authorList>
            <person name="Jaros S."/>
            <person name="Januszkiewicz K."/>
            <person name="Wedrychowicz H."/>
        </authorList>
    </citation>
    <scope>NUCLEOTIDE SEQUENCE [LARGE SCALE GENOMIC DNA]</scope>
    <source>
        <strain evidence="2 3">DSM 15930</strain>
    </source>
</reference>
<keyword evidence="3" id="KW-1185">Reference proteome</keyword>
<gene>
    <name evidence="2" type="ORF">SAMN02746066_01279</name>
</gene>
<evidence type="ECO:0000313" key="3">
    <source>
        <dbReference type="Proteomes" id="UP000184038"/>
    </source>
</evidence>
<keyword evidence="1" id="KW-0812">Transmembrane</keyword>
<dbReference type="InterPro" id="IPR045584">
    <property type="entry name" value="Pilin-like"/>
</dbReference>
<name>A0A1M7H4I1_9FIRM</name>
<dbReference type="Pfam" id="PF07963">
    <property type="entry name" value="N_methyl"/>
    <property type="match status" value="1"/>
</dbReference>
<dbReference type="STRING" id="1120996.SAMN02746066_01279"/>
<dbReference type="EMBL" id="FRCP01000007">
    <property type="protein sequence ID" value="SHM23256.1"/>
    <property type="molecule type" value="Genomic_DNA"/>
</dbReference>
<evidence type="ECO:0000256" key="1">
    <source>
        <dbReference type="SAM" id="Phobius"/>
    </source>
</evidence>
<accession>A0A1M7H4I1</accession>
<dbReference type="Proteomes" id="UP000184038">
    <property type="component" value="Unassembled WGS sequence"/>
</dbReference>
<dbReference type="NCBIfam" id="TIGR02532">
    <property type="entry name" value="IV_pilin_GFxxxE"/>
    <property type="match status" value="1"/>
</dbReference>
<dbReference type="InterPro" id="IPR012902">
    <property type="entry name" value="N_methyl_site"/>
</dbReference>
<dbReference type="RefSeq" id="WP_073284782.1">
    <property type="nucleotide sequence ID" value="NZ_FRCP01000007.1"/>
</dbReference>
<sequence length="162" mass="17407">MKTEIMEVCNQEMKKKEGKNKGFSLVELIVVIAIMAILAIVIAPQVMKYIGQSRKSVDATNISAYKTAVNTALANEDVYAEVAEGSGSIKIVVNGSAKANFSYTNTNKDSKLMVELEEILGGSYPLPKETDMNAFEINIAVDATKDAIGAVTVKAMKQIATP</sequence>
<dbReference type="SUPFAM" id="SSF54523">
    <property type="entry name" value="Pili subunits"/>
    <property type="match status" value="1"/>
</dbReference>
<organism evidence="2 3">
    <name type="scientific">Anaerosporobacter mobilis DSM 15930</name>
    <dbReference type="NCBI Taxonomy" id="1120996"/>
    <lineage>
        <taxon>Bacteria</taxon>
        <taxon>Bacillati</taxon>
        <taxon>Bacillota</taxon>
        <taxon>Clostridia</taxon>
        <taxon>Lachnospirales</taxon>
        <taxon>Lachnospiraceae</taxon>
        <taxon>Anaerosporobacter</taxon>
    </lineage>
</organism>
<dbReference type="Gene3D" id="3.30.700.10">
    <property type="entry name" value="Glycoprotein, Type 4 Pilin"/>
    <property type="match status" value="1"/>
</dbReference>
<protein>
    <submittedName>
        <fullName evidence="2">Prepilin-type N-terminal cleavage/methylation domain-containing protein</fullName>
    </submittedName>
</protein>
<dbReference type="AlphaFoldDB" id="A0A1M7H4I1"/>
<keyword evidence="1" id="KW-1133">Transmembrane helix</keyword>
<proteinExistence type="predicted"/>
<feature type="transmembrane region" description="Helical" evidence="1">
    <location>
        <begin position="23"/>
        <end position="47"/>
    </location>
</feature>
<dbReference type="PROSITE" id="PS00409">
    <property type="entry name" value="PROKAR_NTER_METHYL"/>
    <property type="match status" value="1"/>
</dbReference>